<feature type="compositionally biased region" description="Gly residues" evidence="1">
    <location>
        <begin position="76"/>
        <end position="85"/>
    </location>
</feature>
<organism evidence="3 4">
    <name type="scientific">Morella rubra</name>
    <name type="common">Chinese bayberry</name>
    <dbReference type="NCBI Taxonomy" id="262757"/>
    <lineage>
        <taxon>Eukaryota</taxon>
        <taxon>Viridiplantae</taxon>
        <taxon>Streptophyta</taxon>
        <taxon>Embryophyta</taxon>
        <taxon>Tracheophyta</taxon>
        <taxon>Spermatophyta</taxon>
        <taxon>Magnoliopsida</taxon>
        <taxon>eudicotyledons</taxon>
        <taxon>Gunneridae</taxon>
        <taxon>Pentapetalae</taxon>
        <taxon>rosids</taxon>
        <taxon>fabids</taxon>
        <taxon>Fagales</taxon>
        <taxon>Myricaceae</taxon>
        <taxon>Morella</taxon>
    </lineage>
</organism>
<feature type="signal peptide" evidence="2">
    <location>
        <begin position="1"/>
        <end position="19"/>
    </location>
</feature>
<name>A0A6A1WIX2_9ROSI</name>
<feature type="compositionally biased region" description="Basic and acidic residues" evidence="1">
    <location>
        <begin position="42"/>
        <end position="53"/>
    </location>
</feature>
<evidence type="ECO:0000313" key="3">
    <source>
        <dbReference type="EMBL" id="KAB1223817.1"/>
    </source>
</evidence>
<reference evidence="3 4" key="1">
    <citation type="journal article" date="2019" name="Plant Biotechnol. J.">
        <title>The red bayberry genome and genetic basis of sex determination.</title>
        <authorList>
            <person name="Jia H.M."/>
            <person name="Jia H.J."/>
            <person name="Cai Q.L."/>
            <person name="Wang Y."/>
            <person name="Zhao H.B."/>
            <person name="Yang W.F."/>
            <person name="Wang G.Y."/>
            <person name="Li Y.H."/>
            <person name="Zhan D.L."/>
            <person name="Shen Y.T."/>
            <person name="Niu Q.F."/>
            <person name="Chang L."/>
            <person name="Qiu J."/>
            <person name="Zhao L."/>
            <person name="Xie H.B."/>
            <person name="Fu W.Y."/>
            <person name="Jin J."/>
            <person name="Li X.W."/>
            <person name="Jiao Y."/>
            <person name="Zhou C.C."/>
            <person name="Tu T."/>
            <person name="Chai C.Y."/>
            <person name="Gao J.L."/>
            <person name="Fan L.J."/>
            <person name="van de Weg E."/>
            <person name="Wang J.Y."/>
            <person name="Gao Z.S."/>
        </authorList>
    </citation>
    <scope>NUCLEOTIDE SEQUENCE [LARGE SCALE GENOMIC DNA]</scope>
    <source>
        <tissue evidence="3">Leaves</tissue>
    </source>
</reference>
<dbReference type="OrthoDB" id="680258at2759"/>
<dbReference type="PANTHER" id="PTHR36040:SF3">
    <property type="entry name" value="OS04G0188500 PROTEIN"/>
    <property type="match status" value="1"/>
</dbReference>
<gene>
    <name evidence="3" type="ORF">CJ030_MR2G012874</name>
</gene>
<dbReference type="AlphaFoldDB" id="A0A6A1WIX2"/>
<proteinExistence type="predicted"/>
<evidence type="ECO:0000256" key="2">
    <source>
        <dbReference type="SAM" id="SignalP"/>
    </source>
</evidence>
<keyword evidence="2" id="KW-0732">Signal</keyword>
<evidence type="ECO:0000313" key="4">
    <source>
        <dbReference type="Proteomes" id="UP000516437"/>
    </source>
</evidence>
<evidence type="ECO:0000256" key="1">
    <source>
        <dbReference type="SAM" id="MobiDB-lite"/>
    </source>
</evidence>
<feature type="chain" id="PRO_5025426269" evidence="2">
    <location>
        <begin position="20"/>
        <end position="85"/>
    </location>
</feature>
<dbReference type="Proteomes" id="UP000516437">
    <property type="component" value="Chromosome 2"/>
</dbReference>
<dbReference type="EMBL" id="RXIC02000020">
    <property type="protein sequence ID" value="KAB1223817.1"/>
    <property type="molecule type" value="Genomic_DNA"/>
</dbReference>
<feature type="region of interest" description="Disordered" evidence="1">
    <location>
        <begin position="42"/>
        <end position="85"/>
    </location>
</feature>
<protein>
    <submittedName>
        <fullName evidence="3">Uncharacterized protein</fullName>
    </submittedName>
</protein>
<sequence length="85" mass="9080">MKLLSLFLVLMVLTSSALAVPRTGMLGVMQGHEKRYLTQKVGADEGTKEESKAHTVSSIENHHNIPRQNYDNSGTTGDGHSGGSG</sequence>
<dbReference type="PANTHER" id="PTHR36040">
    <property type="entry name" value="OS04G0188500 PROTEIN"/>
    <property type="match status" value="1"/>
</dbReference>
<keyword evidence="4" id="KW-1185">Reference proteome</keyword>
<comment type="caution">
    <text evidence="3">The sequence shown here is derived from an EMBL/GenBank/DDBJ whole genome shotgun (WGS) entry which is preliminary data.</text>
</comment>
<accession>A0A6A1WIX2</accession>